<protein>
    <submittedName>
        <fullName evidence="2">Aminomethyltransferase</fullName>
    </submittedName>
</protein>
<gene>
    <name evidence="3" type="ORF">A6V36_18350</name>
    <name evidence="2" type="ORF">A6V37_10530</name>
</gene>
<dbReference type="AlphaFoldDB" id="A0A1A9MXL3"/>
<dbReference type="GO" id="GO:0008168">
    <property type="term" value="F:methyltransferase activity"/>
    <property type="evidence" value="ECO:0007669"/>
    <property type="project" value="UniProtKB-KW"/>
</dbReference>
<dbReference type="STRING" id="1462993.A6V36_18350"/>
<evidence type="ECO:0000259" key="1">
    <source>
        <dbReference type="Pfam" id="PF09347"/>
    </source>
</evidence>
<proteinExistence type="predicted"/>
<evidence type="ECO:0000313" key="5">
    <source>
        <dbReference type="Proteomes" id="UP000078116"/>
    </source>
</evidence>
<dbReference type="OrthoDB" id="5298498at2"/>
<dbReference type="PANTHER" id="PTHR31527">
    <property type="entry name" value="RE64534P"/>
    <property type="match status" value="1"/>
</dbReference>
<evidence type="ECO:0000313" key="3">
    <source>
        <dbReference type="EMBL" id="OAJ63447.1"/>
    </source>
</evidence>
<dbReference type="Proteomes" id="UP000078116">
    <property type="component" value="Unassembled WGS sequence"/>
</dbReference>
<name>A0A1A9MXL3_9BURK</name>
<dbReference type="RefSeq" id="WP_064265112.1">
    <property type="nucleotide sequence ID" value="NZ_LXJZ01000020.1"/>
</dbReference>
<dbReference type="EMBL" id="LXJZ01000020">
    <property type="protein sequence ID" value="OAJ63447.1"/>
    <property type="molecule type" value="Genomic_DNA"/>
</dbReference>
<keyword evidence="2" id="KW-0808">Transferase</keyword>
<evidence type="ECO:0000313" key="4">
    <source>
        <dbReference type="Proteomes" id="UP000077961"/>
    </source>
</evidence>
<dbReference type="InterPro" id="IPR018959">
    <property type="entry name" value="DUF1989"/>
</dbReference>
<sequence length="204" mass="21999">MNTTSPGPDSAPMRIPARSGVAVQLAKGMTIKVINTHGHQVVDTWAFNQDDIGESMSMEHSRTSMLKLVPKVGDTLLTNHRRAILTLVEDTTPGVHDTLIAACDRHRYAQLGVVGYHDNCTDNLAAALARLGLKPQETPCPLNLFMNVPVRGNGQLGFAQPVSQAGQYVALRAEMDLIIVMSACPQDVTAVNGMMPTDAHYSII</sequence>
<feature type="domain" description="DUF1989" evidence="1">
    <location>
        <begin position="14"/>
        <end position="178"/>
    </location>
</feature>
<reference evidence="4 5" key="1">
    <citation type="submission" date="2016-04" db="EMBL/GenBank/DDBJ databases">
        <title>Reclassification of Paraburkholderia panaciterrae (Farh et al. 2015) Dobritsa &amp; Samadpour 2016 as a later homotypic synonym of Paraburkholderia ginsengiterrae (Farh et al. 2015) Dobritsa &amp; Samadpour 2016.</title>
        <authorList>
            <person name="Dobritsa A.P."/>
            <person name="Kutumbaka K."/>
            <person name="Samadpour M."/>
        </authorList>
    </citation>
    <scope>NUCLEOTIDE SEQUENCE [LARGE SCALE GENOMIC DNA]</scope>
    <source>
        <strain evidence="2 5">DCY85</strain>
        <strain evidence="3 4">DCY85-1</strain>
    </source>
</reference>
<evidence type="ECO:0000313" key="2">
    <source>
        <dbReference type="EMBL" id="OAJ52083.1"/>
    </source>
</evidence>
<dbReference type="Pfam" id="PF09347">
    <property type="entry name" value="DUF1989"/>
    <property type="match status" value="1"/>
</dbReference>
<keyword evidence="2" id="KW-0489">Methyltransferase</keyword>
<dbReference type="Proteomes" id="UP000077961">
    <property type="component" value="Unassembled WGS sequence"/>
</dbReference>
<organism evidence="2 5">
    <name type="scientific">Paraburkholderia ginsengiterrae</name>
    <dbReference type="NCBI Taxonomy" id="1462993"/>
    <lineage>
        <taxon>Bacteria</taxon>
        <taxon>Pseudomonadati</taxon>
        <taxon>Pseudomonadota</taxon>
        <taxon>Betaproteobacteria</taxon>
        <taxon>Burkholderiales</taxon>
        <taxon>Burkholderiaceae</taxon>
        <taxon>Paraburkholderia</taxon>
    </lineage>
</organism>
<dbReference type="PANTHER" id="PTHR31527:SF0">
    <property type="entry name" value="RE64534P"/>
    <property type="match status" value="1"/>
</dbReference>
<dbReference type="GO" id="GO:0032259">
    <property type="term" value="P:methylation"/>
    <property type="evidence" value="ECO:0007669"/>
    <property type="project" value="UniProtKB-KW"/>
</dbReference>
<dbReference type="EMBL" id="LXKA01000382">
    <property type="protein sequence ID" value="OAJ52083.1"/>
    <property type="molecule type" value="Genomic_DNA"/>
</dbReference>
<accession>A0A1A9MXL3</accession>
<keyword evidence="4" id="KW-1185">Reference proteome</keyword>
<comment type="caution">
    <text evidence="2">The sequence shown here is derived from an EMBL/GenBank/DDBJ whole genome shotgun (WGS) entry which is preliminary data.</text>
</comment>